<keyword evidence="2" id="KW-1185">Reference proteome</keyword>
<organism evidence="1 2">
    <name type="scientific">Phytohabitans rumicis</name>
    <dbReference type="NCBI Taxonomy" id="1076125"/>
    <lineage>
        <taxon>Bacteria</taxon>
        <taxon>Bacillati</taxon>
        <taxon>Actinomycetota</taxon>
        <taxon>Actinomycetes</taxon>
        <taxon>Micromonosporales</taxon>
        <taxon>Micromonosporaceae</taxon>
    </lineage>
</organism>
<evidence type="ECO:0000313" key="2">
    <source>
        <dbReference type="Proteomes" id="UP000482960"/>
    </source>
</evidence>
<dbReference type="AlphaFoldDB" id="A0A6V8LHF3"/>
<dbReference type="EMBL" id="BLPG01000002">
    <property type="protein sequence ID" value="GFJ95664.1"/>
    <property type="molecule type" value="Genomic_DNA"/>
</dbReference>
<proteinExistence type="predicted"/>
<comment type="caution">
    <text evidence="1">The sequence shown here is derived from an EMBL/GenBank/DDBJ whole genome shotgun (WGS) entry which is preliminary data.</text>
</comment>
<sequence length="131" mass="14257">MTTYGCARCYGEDAAATAAYLQGGGLVTDQTVVDDSHFIVSLRHCAACAQAFVSILTEFVDWTGGDDAQYRDIVPVTPEEAATVRAQGERVDLRFLGSLGAGRRRLSSDWPTGGGRRLAWRTGEFWVREGH</sequence>
<name>A0A6V8LHF3_9ACTN</name>
<accession>A0A6V8LHF3</accession>
<gene>
    <name evidence="1" type="ORF">Prum_093060</name>
</gene>
<evidence type="ECO:0000313" key="1">
    <source>
        <dbReference type="EMBL" id="GFJ95664.1"/>
    </source>
</evidence>
<dbReference type="RefSeq" id="WP_173084948.1">
    <property type="nucleotide sequence ID" value="NZ_BAABJB010000060.1"/>
</dbReference>
<dbReference type="Proteomes" id="UP000482960">
    <property type="component" value="Unassembled WGS sequence"/>
</dbReference>
<reference evidence="1 2" key="2">
    <citation type="submission" date="2020-03" db="EMBL/GenBank/DDBJ databases">
        <authorList>
            <person name="Ichikawa N."/>
            <person name="Kimura A."/>
            <person name="Kitahashi Y."/>
            <person name="Uohara A."/>
        </authorList>
    </citation>
    <scope>NUCLEOTIDE SEQUENCE [LARGE SCALE GENOMIC DNA]</scope>
    <source>
        <strain evidence="1 2">NBRC 108638</strain>
    </source>
</reference>
<reference evidence="1 2" key="1">
    <citation type="submission" date="2020-03" db="EMBL/GenBank/DDBJ databases">
        <title>Whole genome shotgun sequence of Phytohabitans rumicis NBRC 108638.</title>
        <authorList>
            <person name="Komaki H."/>
            <person name="Tamura T."/>
        </authorList>
    </citation>
    <scope>NUCLEOTIDE SEQUENCE [LARGE SCALE GENOMIC DNA]</scope>
    <source>
        <strain evidence="1 2">NBRC 108638</strain>
    </source>
</reference>
<protein>
    <submittedName>
        <fullName evidence="1">Uncharacterized protein</fullName>
    </submittedName>
</protein>